<feature type="domain" description="ACB" evidence="6">
    <location>
        <begin position="9"/>
        <end position="94"/>
    </location>
</feature>
<evidence type="ECO:0000313" key="8">
    <source>
        <dbReference type="Proteomes" id="UP001209878"/>
    </source>
</evidence>
<evidence type="ECO:0000256" key="1">
    <source>
        <dbReference type="ARBA" id="ARBA00018419"/>
    </source>
</evidence>
<dbReference type="InterPro" id="IPR000582">
    <property type="entry name" value="Acyl-CoA-binding_protein"/>
</dbReference>
<dbReference type="InterPro" id="IPR014352">
    <property type="entry name" value="FERM/acyl-CoA-bd_prot_sf"/>
</dbReference>
<protein>
    <recommendedName>
        <fullName evidence="1">Acyl-CoA-binding domain-containing protein 6</fullName>
    </recommendedName>
</protein>
<dbReference type="AlphaFoldDB" id="A0AAD9P393"/>
<keyword evidence="4" id="KW-0446">Lipid-binding</keyword>
<reference evidence="7" key="1">
    <citation type="journal article" date="2023" name="Mol. Biol. Evol.">
        <title>Third-Generation Sequencing Reveals the Adaptive Role of the Epigenome in Three Deep-Sea Polychaetes.</title>
        <authorList>
            <person name="Perez M."/>
            <person name="Aroh O."/>
            <person name="Sun Y."/>
            <person name="Lan Y."/>
            <person name="Juniper S.K."/>
            <person name="Young C.R."/>
            <person name="Angers B."/>
            <person name="Qian P.Y."/>
        </authorList>
    </citation>
    <scope>NUCLEOTIDE SEQUENCE</scope>
    <source>
        <strain evidence="7">R07B-5</strain>
    </source>
</reference>
<keyword evidence="2" id="KW-0677">Repeat</keyword>
<feature type="repeat" description="ANK" evidence="5">
    <location>
        <begin position="157"/>
        <end position="189"/>
    </location>
</feature>
<keyword evidence="8" id="KW-1185">Reference proteome</keyword>
<dbReference type="PANTHER" id="PTHR24119">
    <property type="entry name" value="ACYL-COA-BINDING DOMAIN-CONTAINING PROTEIN 6"/>
    <property type="match status" value="1"/>
</dbReference>
<dbReference type="InterPro" id="IPR036770">
    <property type="entry name" value="Ankyrin_rpt-contain_sf"/>
</dbReference>
<sequence length="215" mass="24385">MPMEECLQLQDIFAKATNYVKSSTDKLDSTRLLYLYARYKQANEGPCNTSRPGFFDFRGKQKWDAWKGLGSMSGQDAMKEYIGEVTRFDPEWLEKIDSGKVKAKAGMGITVSTMARTEEDLADNEKTIFDWCAEENIDRVASFLHDRKVDVNCKNKEGMALMHWACDRGNKDMVEMLLNHKADINIRVGNSAVLCLPAVSCGHVPVVKILLYQRD</sequence>
<dbReference type="Gene3D" id="1.25.40.20">
    <property type="entry name" value="Ankyrin repeat-containing domain"/>
    <property type="match status" value="1"/>
</dbReference>
<proteinExistence type="predicted"/>
<evidence type="ECO:0000256" key="2">
    <source>
        <dbReference type="ARBA" id="ARBA00022737"/>
    </source>
</evidence>
<evidence type="ECO:0000256" key="5">
    <source>
        <dbReference type="PROSITE-ProRule" id="PRU00023"/>
    </source>
</evidence>
<dbReference type="InterPro" id="IPR002110">
    <property type="entry name" value="Ankyrin_rpt"/>
</dbReference>
<evidence type="ECO:0000256" key="4">
    <source>
        <dbReference type="ARBA" id="ARBA00023121"/>
    </source>
</evidence>
<dbReference type="PROSITE" id="PS50297">
    <property type="entry name" value="ANK_REP_REGION"/>
    <property type="match status" value="1"/>
</dbReference>
<evidence type="ECO:0000313" key="7">
    <source>
        <dbReference type="EMBL" id="KAK2187254.1"/>
    </source>
</evidence>
<dbReference type="PROSITE" id="PS51228">
    <property type="entry name" value="ACB_2"/>
    <property type="match status" value="1"/>
</dbReference>
<accession>A0AAD9P393</accession>
<evidence type="ECO:0000256" key="3">
    <source>
        <dbReference type="ARBA" id="ARBA00023043"/>
    </source>
</evidence>
<dbReference type="PRINTS" id="PR00689">
    <property type="entry name" value="ACOABINDINGP"/>
</dbReference>
<dbReference type="EMBL" id="JAODUO010000173">
    <property type="protein sequence ID" value="KAK2187254.1"/>
    <property type="molecule type" value="Genomic_DNA"/>
</dbReference>
<dbReference type="SUPFAM" id="SSF47027">
    <property type="entry name" value="Acyl-CoA binding protein"/>
    <property type="match status" value="1"/>
</dbReference>
<dbReference type="SUPFAM" id="SSF48403">
    <property type="entry name" value="Ankyrin repeat"/>
    <property type="match status" value="1"/>
</dbReference>
<evidence type="ECO:0000259" key="6">
    <source>
        <dbReference type="PROSITE" id="PS51228"/>
    </source>
</evidence>
<dbReference type="Gene3D" id="1.20.80.10">
    <property type="match status" value="1"/>
</dbReference>
<dbReference type="PROSITE" id="PS50088">
    <property type="entry name" value="ANK_REPEAT"/>
    <property type="match status" value="1"/>
</dbReference>
<dbReference type="Pfam" id="PF12796">
    <property type="entry name" value="Ank_2"/>
    <property type="match status" value="1"/>
</dbReference>
<name>A0AAD9P393_RIDPI</name>
<keyword evidence="3 5" id="KW-0040">ANK repeat</keyword>
<dbReference type="PANTHER" id="PTHR24119:SF0">
    <property type="entry name" value="ACYL-COA-BINDING DOMAIN-CONTAINING PROTEIN 6"/>
    <property type="match status" value="1"/>
</dbReference>
<dbReference type="GO" id="GO:0000062">
    <property type="term" value="F:fatty-acyl-CoA binding"/>
    <property type="evidence" value="ECO:0007669"/>
    <property type="project" value="InterPro"/>
</dbReference>
<dbReference type="SMART" id="SM00248">
    <property type="entry name" value="ANK"/>
    <property type="match status" value="2"/>
</dbReference>
<dbReference type="Proteomes" id="UP001209878">
    <property type="component" value="Unassembled WGS sequence"/>
</dbReference>
<gene>
    <name evidence="7" type="ORF">NP493_172g03077</name>
</gene>
<dbReference type="InterPro" id="IPR035984">
    <property type="entry name" value="Acyl-CoA-binding_sf"/>
</dbReference>
<dbReference type="Pfam" id="PF00887">
    <property type="entry name" value="ACBP"/>
    <property type="match status" value="1"/>
</dbReference>
<comment type="caution">
    <text evidence="7">The sequence shown here is derived from an EMBL/GenBank/DDBJ whole genome shotgun (WGS) entry which is preliminary data.</text>
</comment>
<organism evidence="7 8">
    <name type="scientific">Ridgeia piscesae</name>
    <name type="common">Tubeworm</name>
    <dbReference type="NCBI Taxonomy" id="27915"/>
    <lineage>
        <taxon>Eukaryota</taxon>
        <taxon>Metazoa</taxon>
        <taxon>Spiralia</taxon>
        <taxon>Lophotrochozoa</taxon>
        <taxon>Annelida</taxon>
        <taxon>Polychaeta</taxon>
        <taxon>Sedentaria</taxon>
        <taxon>Canalipalpata</taxon>
        <taxon>Sabellida</taxon>
        <taxon>Siboglinidae</taxon>
        <taxon>Ridgeia</taxon>
    </lineage>
</organism>